<dbReference type="EMBL" id="CAJRAF010000001">
    <property type="protein sequence ID" value="CAG4990925.1"/>
    <property type="molecule type" value="Genomic_DNA"/>
</dbReference>
<evidence type="ECO:0000313" key="2">
    <source>
        <dbReference type="EMBL" id="CAG4990925.1"/>
    </source>
</evidence>
<name>A0A916JAG6_9BACT</name>
<evidence type="ECO:0000256" key="1">
    <source>
        <dbReference type="SAM" id="MobiDB-lite"/>
    </source>
</evidence>
<organism evidence="2 3">
    <name type="scientific">Dyadobacter helix</name>
    <dbReference type="NCBI Taxonomy" id="2822344"/>
    <lineage>
        <taxon>Bacteria</taxon>
        <taxon>Pseudomonadati</taxon>
        <taxon>Bacteroidota</taxon>
        <taxon>Cytophagia</taxon>
        <taxon>Cytophagales</taxon>
        <taxon>Spirosomataceae</taxon>
        <taxon>Dyadobacter</taxon>
    </lineage>
</organism>
<sequence length="89" mass="10369">MAKKYDPFSLTELIRNDEFITWVLHPDSKSDLQWAAFLEQYPEKKKTVESARAYIILLAEDTGRSRPSQAQTDRMWKAVESGMSEKKTE</sequence>
<dbReference type="RefSeq" id="WP_215237380.1">
    <property type="nucleotide sequence ID" value="NZ_CAJRAF010000001.1"/>
</dbReference>
<proteinExistence type="predicted"/>
<comment type="caution">
    <text evidence="2">The sequence shown here is derived from an EMBL/GenBank/DDBJ whole genome shotgun (WGS) entry which is preliminary data.</text>
</comment>
<accession>A0A916JAG6</accession>
<feature type="region of interest" description="Disordered" evidence="1">
    <location>
        <begin position="63"/>
        <end position="89"/>
    </location>
</feature>
<keyword evidence="3" id="KW-1185">Reference proteome</keyword>
<evidence type="ECO:0000313" key="3">
    <source>
        <dbReference type="Proteomes" id="UP000680038"/>
    </source>
</evidence>
<reference evidence="2" key="1">
    <citation type="submission" date="2021-04" db="EMBL/GenBank/DDBJ databases">
        <authorList>
            <person name="Rodrigo-Torres L."/>
            <person name="Arahal R. D."/>
            <person name="Lucena T."/>
        </authorList>
    </citation>
    <scope>NUCLEOTIDE SEQUENCE</scope>
    <source>
        <strain evidence="2">CECT 9275</strain>
    </source>
</reference>
<dbReference type="Proteomes" id="UP000680038">
    <property type="component" value="Unassembled WGS sequence"/>
</dbReference>
<gene>
    <name evidence="2" type="ORF">DYBT9275_00641</name>
</gene>
<dbReference type="AlphaFoldDB" id="A0A916JAG6"/>
<protein>
    <submittedName>
        <fullName evidence="2">Uncharacterized protein</fullName>
    </submittedName>
</protein>